<comment type="caution">
    <text evidence="1">The sequence shown here is derived from an EMBL/GenBank/DDBJ whole genome shotgun (WGS) entry which is preliminary data.</text>
</comment>
<dbReference type="EMBL" id="CAJVCH010531840">
    <property type="protein sequence ID" value="CAG7824148.1"/>
    <property type="molecule type" value="Genomic_DNA"/>
</dbReference>
<dbReference type="OrthoDB" id="6776160at2759"/>
<sequence>SAIAKQSAVEETRCPISLPIKNQVDLQEAENILAKAVDSSTFFNWCETVGGKDLKHHVSRLLSRIFAHTFSLQINFSGSSNKKGSTPKLAFREMKICTILIGAVAKAHDVTENDVELRCGRWFRGSSDRDGGRKKRN</sequence>
<evidence type="ECO:0000313" key="1">
    <source>
        <dbReference type="EMBL" id="CAG7824148.1"/>
    </source>
</evidence>
<protein>
    <recommendedName>
        <fullName evidence="3">DUF4806 domain-containing protein</fullName>
    </recommendedName>
</protein>
<dbReference type="AlphaFoldDB" id="A0A8J2L2I2"/>
<name>A0A8J2L2I2_9HEXA</name>
<accession>A0A8J2L2I2</accession>
<feature type="non-terminal residue" evidence="1">
    <location>
        <position position="1"/>
    </location>
</feature>
<dbReference type="Proteomes" id="UP000708208">
    <property type="component" value="Unassembled WGS sequence"/>
</dbReference>
<evidence type="ECO:0008006" key="3">
    <source>
        <dbReference type="Google" id="ProtNLM"/>
    </source>
</evidence>
<reference evidence="1" key="1">
    <citation type="submission" date="2021-06" db="EMBL/GenBank/DDBJ databases">
        <authorList>
            <person name="Hodson N. C."/>
            <person name="Mongue J. A."/>
            <person name="Jaron S. K."/>
        </authorList>
    </citation>
    <scope>NUCLEOTIDE SEQUENCE</scope>
</reference>
<evidence type="ECO:0000313" key="2">
    <source>
        <dbReference type="Proteomes" id="UP000708208"/>
    </source>
</evidence>
<organism evidence="1 2">
    <name type="scientific">Allacma fusca</name>
    <dbReference type="NCBI Taxonomy" id="39272"/>
    <lineage>
        <taxon>Eukaryota</taxon>
        <taxon>Metazoa</taxon>
        <taxon>Ecdysozoa</taxon>
        <taxon>Arthropoda</taxon>
        <taxon>Hexapoda</taxon>
        <taxon>Collembola</taxon>
        <taxon>Symphypleona</taxon>
        <taxon>Sminthuridae</taxon>
        <taxon>Allacma</taxon>
    </lineage>
</organism>
<proteinExistence type="predicted"/>
<keyword evidence="2" id="KW-1185">Reference proteome</keyword>
<gene>
    <name evidence="1" type="ORF">AFUS01_LOCUS34322</name>
</gene>